<dbReference type="GO" id="GO:0000930">
    <property type="term" value="C:gamma-tubulin complex"/>
    <property type="evidence" value="ECO:0007669"/>
    <property type="project" value="TreeGrafter"/>
</dbReference>
<dbReference type="GO" id="GO:0051011">
    <property type="term" value="F:microtubule minus-end binding"/>
    <property type="evidence" value="ECO:0007669"/>
    <property type="project" value="TreeGrafter"/>
</dbReference>
<feature type="domain" description="Gamma tubulin complex component protein N-terminal" evidence="8">
    <location>
        <begin position="328"/>
        <end position="666"/>
    </location>
</feature>
<organism evidence="9 10">
    <name type="scientific">Clathrus columnatus</name>
    <dbReference type="NCBI Taxonomy" id="1419009"/>
    <lineage>
        <taxon>Eukaryota</taxon>
        <taxon>Fungi</taxon>
        <taxon>Dikarya</taxon>
        <taxon>Basidiomycota</taxon>
        <taxon>Agaricomycotina</taxon>
        <taxon>Agaricomycetes</taxon>
        <taxon>Phallomycetidae</taxon>
        <taxon>Phallales</taxon>
        <taxon>Clathraceae</taxon>
        <taxon>Clathrus</taxon>
    </lineage>
</organism>
<evidence type="ECO:0000313" key="10">
    <source>
        <dbReference type="Proteomes" id="UP001050691"/>
    </source>
</evidence>
<evidence type="ECO:0000259" key="7">
    <source>
        <dbReference type="Pfam" id="PF04130"/>
    </source>
</evidence>
<dbReference type="InterPro" id="IPR040457">
    <property type="entry name" value="GCP_C"/>
</dbReference>
<proteinExistence type="inferred from homology"/>
<feature type="region of interest" description="Disordered" evidence="6">
    <location>
        <begin position="1"/>
        <end position="29"/>
    </location>
</feature>
<evidence type="ECO:0000259" key="8">
    <source>
        <dbReference type="Pfam" id="PF17681"/>
    </source>
</evidence>
<gene>
    <name evidence="9" type="ORF">Clacol_001563</name>
</gene>
<reference evidence="9" key="1">
    <citation type="submission" date="2021-10" db="EMBL/GenBank/DDBJ databases">
        <title>De novo Genome Assembly of Clathrus columnatus (Basidiomycota, Fungi) Using Illumina and Nanopore Sequence Data.</title>
        <authorList>
            <person name="Ogiso-Tanaka E."/>
            <person name="Itagaki H."/>
            <person name="Hosoya T."/>
            <person name="Hosaka K."/>
        </authorList>
    </citation>
    <scope>NUCLEOTIDE SEQUENCE</scope>
    <source>
        <strain evidence="9">MO-923</strain>
    </source>
</reference>
<dbReference type="GO" id="GO:0005816">
    <property type="term" value="C:spindle pole body"/>
    <property type="evidence" value="ECO:0007669"/>
    <property type="project" value="UniProtKB-ARBA"/>
</dbReference>
<dbReference type="Proteomes" id="UP001050691">
    <property type="component" value="Unassembled WGS sequence"/>
</dbReference>
<dbReference type="GO" id="GO:0000278">
    <property type="term" value="P:mitotic cell cycle"/>
    <property type="evidence" value="ECO:0007669"/>
    <property type="project" value="TreeGrafter"/>
</dbReference>
<evidence type="ECO:0000256" key="4">
    <source>
        <dbReference type="ARBA" id="ARBA00023212"/>
    </source>
</evidence>
<evidence type="ECO:0000256" key="5">
    <source>
        <dbReference type="RuleBase" id="RU363050"/>
    </source>
</evidence>
<dbReference type="AlphaFoldDB" id="A0AAV5A2W7"/>
<dbReference type="GO" id="GO:0051225">
    <property type="term" value="P:spindle assembly"/>
    <property type="evidence" value="ECO:0007669"/>
    <property type="project" value="TreeGrafter"/>
</dbReference>
<name>A0AAV5A2W7_9AGAM</name>
<dbReference type="GO" id="GO:0000922">
    <property type="term" value="C:spindle pole"/>
    <property type="evidence" value="ECO:0007669"/>
    <property type="project" value="InterPro"/>
</dbReference>
<dbReference type="GO" id="GO:0043015">
    <property type="term" value="F:gamma-tubulin binding"/>
    <property type="evidence" value="ECO:0007669"/>
    <property type="project" value="InterPro"/>
</dbReference>
<evidence type="ECO:0000313" key="9">
    <source>
        <dbReference type="EMBL" id="GJJ07361.1"/>
    </source>
</evidence>
<evidence type="ECO:0000256" key="6">
    <source>
        <dbReference type="SAM" id="MobiDB-lite"/>
    </source>
</evidence>
<keyword evidence="4 5" id="KW-0206">Cytoskeleton</keyword>
<dbReference type="InterPro" id="IPR007259">
    <property type="entry name" value="GCP"/>
</dbReference>
<dbReference type="GO" id="GO:0051321">
    <property type="term" value="P:meiotic cell cycle"/>
    <property type="evidence" value="ECO:0007669"/>
    <property type="project" value="TreeGrafter"/>
</dbReference>
<dbReference type="GO" id="GO:0007020">
    <property type="term" value="P:microtubule nucleation"/>
    <property type="evidence" value="ECO:0007669"/>
    <property type="project" value="InterPro"/>
</dbReference>
<sequence length="1033" mass="116529">MPLITIPQDATRPASSLSNRPSSRISQRPVSRLSQLSVVKQSRLAPLVRTLVKQITGAEEESNPGDFQEALGIAVRHIDSLKQSATAELSHIDAQIKGHITKARINVHDVLADAIHNTYSTLKKCMIQPSTFGAAIKTSTIPTIVEFLLHLSSSPDKPTLAYALYISQRTDPEQSKVESTWLKILNEEPFEGQHWEGAYGLPSGSIVKTWDSENSETDLSFEESDDCKYQADTSSGSDDDPNEIKSRPIPDSLAHKIPSLSNKALENRFTVQKISSLQYWNGMRPQSSQDPQFNLNRPWTLGPISDRILKSPVTLERALIYIEEIHAIREVLFLLQGLPSVLFNQDNDTVTIVPHWRVSHLTHTAQTSILNVFASSVTVMKYLRSLPSEIILSERSPTFQAFMAGVARQLQKFDTWCSDLETQIGSDSPLPEGSDMEATSLLQFRHQLEKRISHIFDDLSRVKHMWESRPATTKFPGQIINALWQCLKLRQTFQDQVTIQALWEVLKTTVEPLWLNLGQWLKNGIPIDLGLEEGESKLIPTWNVGECFIRINPLIDAAASDFWEAKYTLQRNPAHAEMVENPVPSFLVDIANDILAAGKAVGLIRAMNLSHLLKSDWFESWGTFEAATSAILNQEIDVHIQQTVFNILMTPCRTAQNILSRVLIDESHLWKHLGNMEAICLMTRGDVMGQFSERLFRKMDSSHYAWHDYHFVNAAFRDITKMDRSINPSLVTFSYKTNRDRKLDRTIAAIDGLTVEYVVPFPLVYLFGSESSASYSSLFCFLLQIQRSKFVLDQISLNKVNTQFSKERPFLTTFYLIRWKLSSFINVNKMHVIDVSIQQFHSSLLSATSLDEMINLHRMHLKRLLHCVFLQENVRDSTCFEFATECVYKTSALHRAILSILNLSLRLNDCLGSHKANDYDFSRSSAPLKASLARRSNLRQRHQRVDVIGFTEAMPAVESSDSDESEGEPDSEGFEISVLAKEETDGLEALNQINKELDSLTSFVRRGVQILASGVTDASDAFGILAFLLEGET</sequence>
<evidence type="ECO:0000256" key="2">
    <source>
        <dbReference type="ARBA" id="ARBA00022490"/>
    </source>
</evidence>
<dbReference type="PANTHER" id="PTHR19302">
    <property type="entry name" value="GAMMA TUBULIN COMPLEX PROTEIN"/>
    <property type="match status" value="1"/>
</dbReference>
<dbReference type="InterPro" id="IPR042241">
    <property type="entry name" value="GCP_C_sf"/>
</dbReference>
<accession>A0AAV5A2W7</accession>
<dbReference type="PANTHER" id="PTHR19302:SF33">
    <property type="entry name" value="GAMMA-TUBULIN COMPLEX COMPONENT 5"/>
    <property type="match status" value="1"/>
</dbReference>
<dbReference type="GO" id="GO:0031122">
    <property type="term" value="P:cytoplasmic microtubule organization"/>
    <property type="evidence" value="ECO:0007669"/>
    <property type="project" value="TreeGrafter"/>
</dbReference>
<feature type="region of interest" description="Disordered" evidence="6">
    <location>
        <begin position="212"/>
        <end position="253"/>
    </location>
</feature>
<dbReference type="Pfam" id="PF04130">
    <property type="entry name" value="GCP_C_terminal"/>
    <property type="match status" value="1"/>
</dbReference>
<feature type="compositionally biased region" description="Low complexity" evidence="6">
    <location>
        <begin position="12"/>
        <end position="26"/>
    </location>
</feature>
<comment type="subcellular location">
    <subcellularLocation>
        <location evidence="5">Cytoplasm</location>
        <location evidence="5">Cytoskeleton</location>
        <location evidence="5">Microtubule organizing center</location>
    </subcellularLocation>
</comment>
<dbReference type="EMBL" id="BPWL01000002">
    <property type="protein sequence ID" value="GJJ07361.1"/>
    <property type="molecule type" value="Genomic_DNA"/>
</dbReference>
<feature type="compositionally biased region" description="Acidic residues" evidence="6">
    <location>
        <begin position="213"/>
        <end position="225"/>
    </location>
</feature>
<evidence type="ECO:0000256" key="1">
    <source>
        <dbReference type="ARBA" id="ARBA00010337"/>
    </source>
</evidence>
<feature type="domain" description="Gamma tubulin complex component C-terminal" evidence="7">
    <location>
        <begin position="669"/>
        <end position="930"/>
    </location>
</feature>
<keyword evidence="10" id="KW-1185">Reference proteome</keyword>
<comment type="similarity">
    <text evidence="1 5">Belongs to the TUBGCP family.</text>
</comment>
<protein>
    <recommendedName>
        <fullName evidence="5">Spindle pole body component</fullName>
    </recommendedName>
</protein>
<dbReference type="InterPro" id="IPR041470">
    <property type="entry name" value="GCP_N"/>
</dbReference>
<comment type="caution">
    <text evidence="9">The sequence shown here is derived from an EMBL/GenBank/DDBJ whole genome shotgun (WGS) entry which is preliminary data.</text>
</comment>
<dbReference type="Gene3D" id="1.20.120.1900">
    <property type="entry name" value="Gamma-tubulin complex, C-terminal domain"/>
    <property type="match status" value="1"/>
</dbReference>
<keyword evidence="2 5" id="KW-0963">Cytoplasm</keyword>
<evidence type="ECO:0000256" key="3">
    <source>
        <dbReference type="ARBA" id="ARBA00022701"/>
    </source>
</evidence>
<dbReference type="GO" id="GO:0005874">
    <property type="term" value="C:microtubule"/>
    <property type="evidence" value="ECO:0007669"/>
    <property type="project" value="UniProtKB-KW"/>
</dbReference>
<keyword evidence="3 5" id="KW-0493">Microtubule</keyword>
<dbReference type="Pfam" id="PF17681">
    <property type="entry name" value="GCP_N_terminal"/>
    <property type="match status" value="1"/>
</dbReference>